<dbReference type="PANTHER" id="PTHR22926:SF5">
    <property type="entry name" value="PHOSPHO-N-ACETYLMURAMOYL-PENTAPEPTIDE-TRANSFERASE HOMOLOG"/>
    <property type="match status" value="1"/>
</dbReference>
<keyword evidence="7" id="KW-0961">Cell wall biogenesis/degradation</keyword>
<dbReference type="GO" id="GO:0008360">
    <property type="term" value="P:regulation of cell shape"/>
    <property type="evidence" value="ECO:0007669"/>
    <property type="project" value="UniProtKB-KW"/>
</dbReference>
<dbReference type="GO" id="GO:0009252">
    <property type="term" value="P:peptidoglycan biosynthetic process"/>
    <property type="evidence" value="ECO:0007669"/>
    <property type="project" value="UniProtKB-UniRule"/>
</dbReference>
<dbReference type="GO" id="GO:0051992">
    <property type="term" value="F:UDP-N-acetylmuramoyl-L-alanyl-D-glutamyl-meso-2,6-diaminopimelyl-D-alanyl-D-alanine:undecaprenyl-phosphate transferase activity"/>
    <property type="evidence" value="ECO:0007669"/>
    <property type="project" value="RHEA"/>
</dbReference>
<feature type="transmembrane region" description="Helical" evidence="7">
    <location>
        <begin position="30"/>
        <end position="49"/>
    </location>
</feature>
<keyword evidence="7" id="KW-0133">Cell shape</keyword>
<keyword evidence="3 7" id="KW-0808">Transferase</keyword>
<evidence type="ECO:0000256" key="7">
    <source>
        <dbReference type="HAMAP-Rule" id="MF_00038"/>
    </source>
</evidence>
<feature type="transmembrane region" description="Helical" evidence="7">
    <location>
        <begin position="81"/>
        <end position="98"/>
    </location>
</feature>
<accession>Q7P681</accession>
<dbReference type="GO" id="GO:0046872">
    <property type="term" value="F:metal ion binding"/>
    <property type="evidence" value="ECO:0007669"/>
    <property type="project" value="UniProtKB-KW"/>
</dbReference>
<feature type="transmembrane region" description="Helical" evidence="7">
    <location>
        <begin position="348"/>
        <end position="367"/>
    </location>
</feature>
<dbReference type="GO" id="GO:0071555">
    <property type="term" value="P:cell wall organization"/>
    <property type="evidence" value="ECO:0007669"/>
    <property type="project" value="UniProtKB-KW"/>
</dbReference>
<feature type="transmembrane region" description="Helical" evidence="7">
    <location>
        <begin position="249"/>
        <end position="266"/>
    </location>
</feature>
<proteinExistence type="inferred from homology"/>
<evidence type="ECO:0000256" key="3">
    <source>
        <dbReference type="ARBA" id="ARBA00022679"/>
    </source>
</evidence>
<dbReference type="PROSITE" id="PS01348">
    <property type="entry name" value="MRAY_2"/>
    <property type="match status" value="1"/>
</dbReference>
<evidence type="ECO:0000313" key="10">
    <source>
        <dbReference type="EMBL" id="EAA24271.1"/>
    </source>
</evidence>
<evidence type="ECO:0000256" key="6">
    <source>
        <dbReference type="ARBA" id="ARBA00023136"/>
    </source>
</evidence>
<evidence type="ECO:0000256" key="8">
    <source>
        <dbReference type="NCBIfam" id="TIGR00445"/>
    </source>
</evidence>
<keyword evidence="7" id="KW-0573">Peptidoglycan synthesis</keyword>
<dbReference type="UniPathway" id="UPA00219"/>
<protein>
    <recommendedName>
        <fullName evidence="7 8">Phospho-N-acetylmuramoyl-pentapeptide-transferase</fullName>
        <ecNumber evidence="7 8">2.7.8.13</ecNumber>
    </recommendedName>
    <alternativeName>
        <fullName evidence="7">UDP-MurNAc-pentapeptide phosphotransferase</fullName>
    </alternativeName>
</protein>
<dbReference type="EMBL" id="AABF01000042">
    <property type="protein sequence ID" value="EAA24271.1"/>
    <property type="molecule type" value="Genomic_DNA"/>
</dbReference>
<keyword evidence="7" id="KW-0131">Cell cycle</keyword>
<feature type="binding site" evidence="9">
    <location>
        <position position="277"/>
    </location>
    <ligand>
        <name>Mg(2+)</name>
        <dbReference type="ChEBI" id="CHEBI:18420"/>
    </ligand>
</feature>
<gene>
    <name evidence="7" type="primary">mraY</name>
    <name evidence="10" type="ORF">FNV1285</name>
</gene>
<evidence type="ECO:0000256" key="2">
    <source>
        <dbReference type="ARBA" id="ARBA00005583"/>
    </source>
</evidence>
<dbReference type="NCBIfam" id="TIGR00445">
    <property type="entry name" value="mraY"/>
    <property type="match status" value="1"/>
</dbReference>
<evidence type="ECO:0000313" key="11">
    <source>
        <dbReference type="Proteomes" id="UP000006454"/>
    </source>
</evidence>
<keyword evidence="7" id="KW-0132">Cell division</keyword>
<dbReference type="InterPro" id="IPR000715">
    <property type="entry name" value="Glycosyl_transferase_4"/>
</dbReference>
<feature type="transmembrane region" description="Helical" evidence="7">
    <location>
        <begin position="179"/>
        <end position="197"/>
    </location>
</feature>
<evidence type="ECO:0000256" key="4">
    <source>
        <dbReference type="ARBA" id="ARBA00022692"/>
    </source>
</evidence>
<evidence type="ECO:0000256" key="1">
    <source>
        <dbReference type="ARBA" id="ARBA00004141"/>
    </source>
</evidence>
<keyword evidence="7 9" id="KW-0460">Magnesium</keyword>
<keyword evidence="7" id="KW-1003">Cell membrane</keyword>
<dbReference type="Pfam" id="PF10555">
    <property type="entry name" value="MraY_sig1"/>
    <property type="match status" value="1"/>
</dbReference>
<dbReference type="GO" id="GO:0008963">
    <property type="term" value="F:phospho-N-acetylmuramoyl-pentapeptide-transferase activity"/>
    <property type="evidence" value="ECO:0007669"/>
    <property type="project" value="UniProtKB-UniRule"/>
</dbReference>
<comment type="subcellular location">
    <subcellularLocation>
        <location evidence="7">Cell membrane</location>
        <topology evidence="7">Multi-pass membrane protein</topology>
    </subcellularLocation>
    <subcellularLocation>
        <location evidence="1">Membrane</location>
        <topology evidence="1">Multi-pass membrane protein</topology>
    </subcellularLocation>
</comment>
<reference evidence="10 11" key="1">
    <citation type="journal article" date="2003" name="Genome Res.">
        <title>Genome analysis of F. nucleatum sub spp vincentii and its comparison with the genome of F. nucleatum ATCC 25586.</title>
        <authorList>
            <person name="Kapatral V."/>
            <person name="Ivanova N."/>
            <person name="Anderson I."/>
            <person name="Reznik G."/>
            <person name="Bhattacharyya A."/>
            <person name="Gardner W.L."/>
            <person name="Mikhailova N."/>
            <person name="Lapidus A."/>
            <person name="Larsen N."/>
            <person name="D'Souza M."/>
            <person name="Walunas T."/>
            <person name="Haselkorn R."/>
            <person name="Overbeek R."/>
            <person name="Kyrpides N."/>
        </authorList>
    </citation>
    <scope>NUCLEOTIDE SEQUENCE [LARGE SCALE GENOMIC DNA]</scope>
    <source>
        <strain evidence="10 11">ATCC 49256</strain>
    </source>
</reference>
<comment type="function">
    <text evidence="7">Catalyzes the initial step of the lipid cycle reactions in the biosynthesis of the cell wall peptidoglycan: transfers peptidoglycan precursor phospho-MurNAc-pentapeptide from UDP-MurNAc-pentapeptide onto the lipid carrier undecaprenyl phosphate, yielding undecaprenyl-pyrophosphoryl-MurNAc-pentapeptide, known as lipid I.</text>
</comment>
<dbReference type="Pfam" id="PF00953">
    <property type="entry name" value="Glycos_transf_4"/>
    <property type="match status" value="1"/>
</dbReference>
<feature type="binding site" evidence="9">
    <location>
        <position position="202"/>
    </location>
    <ligand>
        <name>Mg(2+)</name>
        <dbReference type="ChEBI" id="CHEBI:18420"/>
    </ligand>
</feature>
<feature type="transmembrane region" description="Helical" evidence="7">
    <location>
        <begin position="104"/>
        <end position="121"/>
    </location>
</feature>
<dbReference type="Proteomes" id="UP000006454">
    <property type="component" value="Unassembled WGS sequence"/>
</dbReference>
<dbReference type="InterPro" id="IPR018480">
    <property type="entry name" value="PNAcMuramoyl-5peptid_Trfase_CS"/>
</dbReference>
<feature type="transmembrane region" description="Helical" evidence="7">
    <location>
        <begin position="273"/>
        <end position="294"/>
    </location>
</feature>
<comment type="catalytic activity">
    <reaction evidence="7">
        <text>UDP-N-acetyl-alpha-D-muramoyl-L-alanyl-gamma-D-glutamyl-meso-2,6-diaminopimeloyl-D-alanyl-D-alanine + di-trans,octa-cis-undecaprenyl phosphate = di-trans,octa-cis-undecaprenyl diphospho-N-acetyl-alpha-D-muramoyl-L-alanyl-D-glutamyl-meso-2,6-diaminopimeloyl-D-alanyl-D-alanine + UMP</text>
        <dbReference type="Rhea" id="RHEA:28386"/>
        <dbReference type="ChEBI" id="CHEBI:57865"/>
        <dbReference type="ChEBI" id="CHEBI:60392"/>
        <dbReference type="ChEBI" id="CHEBI:61386"/>
        <dbReference type="ChEBI" id="CHEBI:61387"/>
        <dbReference type="EC" id="2.7.8.13"/>
    </reaction>
</comment>
<comment type="similarity">
    <text evidence="2 7">Belongs to the glycosyltransferase 4 family. MraY subfamily.</text>
</comment>
<feature type="transmembrane region" description="Helical" evidence="7">
    <location>
        <begin position="141"/>
        <end position="159"/>
    </location>
</feature>
<name>Q7P681_FUSVC</name>
<feature type="transmembrane region" description="Helical" evidence="7">
    <location>
        <begin position="209"/>
        <end position="229"/>
    </location>
</feature>
<evidence type="ECO:0000256" key="9">
    <source>
        <dbReference type="PIRSR" id="PIRSR600715-1"/>
    </source>
</evidence>
<keyword evidence="6 7" id="KW-0472">Membrane</keyword>
<dbReference type="InterPro" id="IPR003524">
    <property type="entry name" value="PNAcMuramoyl-5peptid_Trfase"/>
</dbReference>
<keyword evidence="7 9" id="KW-0479">Metal-binding</keyword>
<keyword evidence="5 7" id="KW-1133">Transmembrane helix</keyword>
<dbReference type="GO" id="GO:0051301">
    <property type="term" value="P:cell division"/>
    <property type="evidence" value="ECO:0007669"/>
    <property type="project" value="UniProtKB-KW"/>
</dbReference>
<dbReference type="HAMAP" id="MF_00038">
    <property type="entry name" value="MraY"/>
    <property type="match status" value="1"/>
</dbReference>
<dbReference type="GO" id="GO:0005886">
    <property type="term" value="C:plasma membrane"/>
    <property type="evidence" value="ECO:0007669"/>
    <property type="project" value="UniProtKB-SubCell"/>
</dbReference>
<organism evidence="10 11">
    <name type="scientific">Fusobacterium vincentii ATCC 49256</name>
    <dbReference type="NCBI Taxonomy" id="209882"/>
    <lineage>
        <taxon>Bacteria</taxon>
        <taxon>Fusobacteriati</taxon>
        <taxon>Fusobacteriota</taxon>
        <taxon>Fusobacteriia</taxon>
        <taxon>Fusobacteriales</taxon>
        <taxon>Fusobacteriaceae</taxon>
        <taxon>Fusobacterium</taxon>
    </lineage>
</organism>
<comment type="cofactor">
    <cofactor evidence="7 9">
        <name>Mg(2+)</name>
        <dbReference type="ChEBI" id="CHEBI:18420"/>
    </cofactor>
</comment>
<dbReference type="PANTHER" id="PTHR22926">
    <property type="entry name" value="PHOSPHO-N-ACETYLMURAMOYL-PENTAPEPTIDE-TRANSFERASE"/>
    <property type="match status" value="1"/>
</dbReference>
<comment type="pathway">
    <text evidence="7">Cell wall biogenesis; peptidoglycan biosynthesis.</text>
</comment>
<dbReference type="EC" id="2.7.8.13" evidence="7 8"/>
<dbReference type="AlphaFoldDB" id="Q7P681"/>
<evidence type="ECO:0000256" key="5">
    <source>
        <dbReference type="ARBA" id="ARBA00022989"/>
    </source>
</evidence>
<dbReference type="CDD" id="cd06852">
    <property type="entry name" value="GT_MraY"/>
    <property type="match status" value="1"/>
</dbReference>
<sequence>MHLLIRNEGSVTMLYFLAEHFVKLEFLKSIYLRAFLGFVMSFFIVLFVGKPFIKYLKVKKFGEEIRDDGPSSHFSKKGTPTMGGVLIIAAVLLTSLFINDLTNSLILLVLLSTIMFAAIGFIDDYRKFTVSKKGLAGKKKLLFQGIIGLIIWAYIYFVGLTGRPMVDLSLINPISAYPYYIGAIGMFFLIQIVLMGTSNAVNITDGLDGLAIMPMIICSTILGVIAYFTGHTELSSHLHLFYTVGSGELSVFLSAVTGAGLGFLWYNCYPAQIFMGDTGSLTLGGILGVIAIILKQELMLPILGFIFVLEALSVILQVGSFKLRGKRIFKMAPIHHHFELMGIPESKVTLRFWVATLIFGIIALGTIKMRGIL</sequence>
<dbReference type="PROSITE" id="PS01347">
    <property type="entry name" value="MRAY_1"/>
    <property type="match status" value="1"/>
</dbReference>
<feature type="transmembrane region" description="Helical" evidence="7">
    <location>
        <begin position="300"/>
        <end position="321"/>
    </location>
</feature>
<comment type="caution">
    <text evidence="10">The sequence shown here is derived from an EMBL/GenBank/DDBJ whole genome shotgun (WGS) entry which is preliminary data.</text>
</comment>
<keyword evidence="4 7" id="KW-0812">Transmembrane</keyword>